<feature type="domain" description="PilZ" evidence="1">
    <location>
        <begin position="2"/>
        <end position="77"/>
    </location>
</feature>
<dbReference type="Gene3D" id="2.40.10.220">
    <property type="entry name" value="predicted glycosyltransferase like domains"/>
    <property type="match status" value="1"/>
</dbReference>
<organism evidence="2 3">
    <name type="scientific">Candidatus Sherwoodlollariibacterium unditelluris</name>
    <dbReference type="NCBI Taxonomy" id="1974757"/>
    <lineage>
        <taxon>Bacteria</taxon>
        <taxon>Pseudomonadati</taxon>
        <taxon>Candidatus Omnitrophota</taxon>
        <taxon>Candidatus Sherwoodlollariibacterium</taxon>
    </lineage>
</organism>
<name>A0A2G9YHA6_9BACT</name>
<accession>A0A2G9YHA6</accession>
<gene>
    <name evidence="2" type="ORF">COX41_07330</name>
</gene>
<evidence type="ECO:0000313" key="2">
    <source>
        <dbReference type="EMBL" id="PIP18605.1"/>
    </source>
</evidence>
<evidence type="ECO:0000259" key="1">
    <source>
        <dbReference type="Pfam" id="PF07238"/>
    </source>
</evidence>
<dbReference type="InterPro" id="IPR009875">
    <property type="entry name" value="PilZ_domain"/>
</dbReference>
<dbReference type="SUPFAM" id="SSF141371">
    <property type="entry name" value="PilZ domain-like"/>
    <property type="match status" value="1"/>
</dbReference>
<evidence type="ECO:0000313" key="3">
    <source>
        <dbReference type="Proteomes" id="UP000231292"/>
    </source>
</evidence>
<dbReference type="AlphaFoldDB" id="A0A2G9YHA6"/>
<dbReference type="GO" id="GO:0035438">
    <property type="term" value="F:cyclic-di-GMP binding"/>
    <property type="evidence" value="ECO:0007669"/>
    <property type="project" value="InterPro"/>
</dbReference>
<reference evidence="2 3" key="1">
    <citation type="submission" date="2017-09" db="EMBL/GenBank/DDBJ databases">
        <title>Depth-based differentiation of microbial function through sediment-hosted aquifers and enrichment of novel symbionts in the deep terrestrial subsurface.</title>
        <authorList>
            <person name="Probst A.J."/>
            <person name="Ladd B."/>
            <person name="Jarett J.K."/>
            <person name="Geller-Mcgrath D.E."/>
            <person name="Sieber C.M."/>
            <person name="Emerson J.B."/>
            <person name="Anantharaman K."/>
            <person name="Thomas B.C."/>
            <person name="Malmstrom R."/>
            <person name="Stieglmeier M."/>
            <person name="Klingl A."/>
            <person name="Woyke T."/>
            <person name="Ryan C.M."/>
            <person name="Banfield J.F."/>
        </authorList>
    </citation>
    <scope>NUCLEOTIDE SEQUENCE [LARGE SCALE GENOMIC DNA]</scope>
    <source>
        <strain evidence="2">CG23_combo_of_CG06-09_8_20_14_all_41_10</strain>
    </source>
</reference>
<comment type="caution">
    <text evidence="2">The sequence shown here is derived from an EMBL/GenBank/DDBJ whole genome shotgun (WGS) entry which is preliminary data.</text>
</comment>
<dbReference type="Pfam" id="PF07238">
    <property type="entry name" value="PilZ"/>
    <property type="match status" value="1"/>
</dbReference>
<proteinExistence type="predicted"/>
<dbReference type="EMBL" id="PCRK01000187">
    <property type="protein sequence ID" value="PIP18605.1"/>
    <property type="molecule type" value="Genomic_DNA"/>
</dbReference>
<sequence>MACAVEDISVSGIRLALSKNLLLEVFSNISLAVGGILNFNVGAQVAWQNEYEGRNTYGLYFNRIDDTDRNRISQYIRENSFKDLRDQWWKGL</sequence>
<protein>
    <recommendedName>
        <fullName evidence="1">PilZ domain-containing protein</fullName>
    </recommendedName>
</protein>
<dbReference type="Proteomes" id="UP000231292">
    <property type="component" value="Unassembled WGS sequence"/>
</dbReference>